<proteinExistence type="predicted"/>
<evidence type="ECO:0000256" key="1">
    <source>
        <dbReference type="SAM" id="Phobius"/>
    </source>
</evidence>
<gene>
    <name evidence="2" type="ORF">GX523_06040</name>
</gene>
<dbReference type="AlphaFoldDB" id="A0A7C7D950"/>
<dbReference type="EMBL" id="DUTF01000139">
    <property type="protein sequence ID" value="HHY26300.1"/>
    <property type="molecule type" value="Genomic_DNA"/>
</dbReference>
<feature type="transmembrane region" description="Helical" evidence="1">
    <location>
        <begin position="83"/>
        <end position="103"/>
    </location>
</feature>
<organism evidence="2 3">
    <name type="scientific">Desulfitobacterium dehalogenans</name>
    <dbReference type="NCBI Taxonomy" id="36854"/>
    <lineage>
        <taxon>Bacteria</taxon>
        <taxon>Bacillati</taxon>
        <taxon>Bacillota</taxon>
        <taxon>Clostridia</taxon>
        <taxon>Eubacteriales</taxon>
        <taxon>Desulfitobacteriaceae</taxon>
        <taxon>Desulfitobacterium</taxon>
    </lineage>
</organism>
<evidence type="ECO:0000313" key="3">
    <source>
        <dbReference type="Proteomes" id="UP000553059"/>
    </source>
</evidence>
<name>A0A7C7D950_9FIRM</name>
<keyword evidence="1" id="KW-0472">Membrane</keyword>
<feature type="transmembrane region" description="Helical" evidence="1">
    <location>
        <begin position="60"/>
        <end position="77"/>
    </location>
</feature>
<evidence type="ECO:0000313" key="2">
    <source>
        <dbReference type="EMBL" id="HHY26300.1"/>
    </source>
</evidence>
<accession>A0A7C7D950</accession>
<comment type="caution">
    <text evidence="2">The sequence shown here is derived from an EMBL/GenBank/DDBJ whole genome shotgun (WGS) entry which is preliminary data.</text>
</comment>
<protein>
    <submittedName>
        <fullName evidence="2">Uncharacterized protein</fullName>
    </submittedName>
</protein>
<keyword evidence="1" id="KW-0812">Transmembrane</keyword>
<keyword evidence="1" id="KW-1133">Transmembrane helix</keyword>
<reference evidence="2 3" key="1">
    <citation type="journal article" date="2020" name="Biotechnol. Biofuels">
        <title>New insights from the biogas microbiome by comprehensive genome-resolved metagenomics of nearly 1600 species originating from multiple anaerobic digesters.</title>
        <authorList>
            <person name="Campanaro S."/>
            <person name="Treu L."/>
            <person name="Rodriguez-R L.M."/>
            <person name="Kovalovszki A."/>
            <person name="Ziels R.M."/>
            <person name="Maus I."/>
            <person name="Zhu X."/>
            <person name="Kougias P.G."/>
            <person name="Basile A."/>
            <person name="Luo G."/>
            <person name="Schluter A."/>
            <person name="Konstantinidis K.T."/>
            <person name="Angelidaki I."/>
        </authorList>
    </citation>
    <scope>NUCLEOTIDE SEQUENCE [LARGE SCALE GENOMIC DNA]</scope>
    <source>
        <strain evidence="2">AS05jafATM_4</strain>
    </source>
</reference>
<dbReference type="Proteomes" id="UP000553059">
    <property type="component" value="Unassembled WGS sequence"/>
</dbReference>
<sequence>MKLKELWSSFKNFIGYCPYYKVGTQVAKKVSGKKQPLKKSKSPNDEEKNLIEGMKTGRNITLIGFFCPIFWYSLFMGSPKDVVLFNAAHSGIFIAIGVVLYLINASKLRKIQESSTDNKGIAKQ</sequence>